<dbReference type="PROSITE" id="PS50878">
    <property type="entry name" value="RT_POL"/>
    <property type="match status" value="1"/>
</dbReference>
<dbReference type="CDD" id="cd01650">
    <property type="entry name" value="RT_nLTR_like"/>
    <property type="match status" value="1"/>
</dbReference>
<accession>A0A2H9T4I5</accession>
<dbReference type="SUPFAM" id="SSF56219">
    <property type="entry name" value="DNase I-like"/>
    <property type="match status" value="1"/>
</dbReference>
<dbReference type="PANTHER" id="PTHR36688:SF2">
    <property type="entry name" value="ENDONUCLEASE_EXONUCLEASE_PHOSPHATASE DOMAIN-CONTAINING PROTEIN"/>
    <property type="match status" value="1"/>
</dbReference>
<name>A0A2H9T4I5_9ZZZZ</name>
<sequence>MKFFKNIDILESLYDVYSDKGKVFIIGDFNVKVRGDRYQFTDNNRSRLFQQFLDKTNMISLNVQSECTGPICTFYPETDNSTAIDHVLIESNSIDLTMYCKVLDDDGNVSEHCPIVCSVGVPKSFTGNTSRCNKYKWKKALSDGSICNYQCYVKRLLDCITVPTGNPSGHDIDCYYNNICSALLEAADKCIPKTMYKKYQKPYWDESLTVLHNEMLHKRYLWIQSGKRRQDCRTFSEYKKYKTKFRRQLRKSFESYMKNQFAEIDRSGDLDQNLFWQLFKSKKSASRAKQTELKYEGKVFRDPHDIINGWRLHFQHIFKNHDDKEFDCHFRDEMEKRIKMLKSSIHSDENLFLRDNFTFSEINLICKNLKSGKAGGHEGLVYEHIKYAGHSVINHIQNLFNLVVKHEYIPKSWKHGIIVTMYKGHRKPKDDPNSYRGITLLPVFFKMFEVAIAKRISYVIESDVFPNKQQSAYQKNLCSLCTAFNLQECIYYNMENGSDVYVSFLDSSKAFDTVWHDGLLAKLYDIGLTGKVWNILKFMYTDINSSVFFNGLISAPGKMERGILQGGALSAKMYLIFINDLLDEVERCGRGAMIIDKTVNIPTQADDTCLVSTNITSLNKMLTICESYSRKWRFLYSASKSKVVVFSNKRTITINCTLRLYDNILPVVSEITHVGILLNDKHNSIERTKQACTKLKSGTMALLRSGVHQCALNPLTIAKILKIKVYPSALYGCELWVLSNTELLMLERAQHFIVKSIQGFGKRTRTDMCTSLIGWLSIEAYIDIKKLLYLGRICRMNRNNLICRVFISRFFMYIVNNCSQKGFIPDIVRILKKYNLYEYIVLFLDDGSFPNKIHWKSLIYKSVSNYETNAWLHRMSNDADFTRFLLLHDDLKPHYLWQLALRHPNFLYNIGYIMKLIVTVRVSNVQLLCHHCGLFYTDFVTHVILQCSVTDNIRDNLWCIIASISSIELSTYLHSLPDYSLIHILLGGPMNHQVNESDHEEFRLESIYAIKRMFDLYT</sequence>
<gene>
    <name evidence="2" type="ORF">CI610_02944</name>
</gene>
<feature type="domain" description="Reverse transcriptase" evidence="1">
    <location>
        <begin position="402"/>
        <end position="678"/>
    </location>
</feature>
<reference evidence="2" key="1">
    <citation type="journal article" date="2017" name="Appl. Environ. Microbiol.">
        <title>Molecular characterization of an Endozoicomonas-like organism causing infection in king scallop Pecten maximus L.</title>
        <authorList>
            <person name="Cano I."/>
            <person name="van Aerle R."/>
            <person name="Ross S."/>
            <person name="Verner-Jeffreys D.W."/>
            <person name="Paley R.K."/>
            <person name="Rimmer G."/>
            <person name="Ryder D."/>
            <person name="Hooper P."/>
            <person name="Stone D."/>
            <person name="Feist S.W."/>
        </authorList>
    </citation>
    <scope>NUCLEOTIDE SEQUENCE</scope>
</reference>
<dbReference type="EMBL" id="NSIT01000259">
    <property type="protein sequence ID" value="PJE78122.1"/>
    <property type="molecule type" value="Genomic_DNA"/>
</dbReference>
<dbReference type="InterPro" id="IPR036691">
    <property type="entry name" value="Endo/exonu/phosph_ase_sf"/>
</dbReference>
<dbReference type="InterPro" id="IPR000477">
    <property type="entry name" value="RT_dom"/>
</dbReference>
<protein>
    <recommendedName>
        <fullName evidence="1">Reverse transcriptase domain-containing protein</fullName>
    </recommendedName>
</protein>
<dbReference type="InterPro" id="IPR052560">
    <property type="entry name" value="RdDP_mobile_element"/>
</dbReference>
<dbReference type="Pfam" id="PF00078">
    <property type="entry name" value="RVT_1"/>
    <property type="match status" value="1"/>
</dbReference>
<dbReference type="AlphaFoldDB" id="A0A2H9T4I5"/>
<evidence type="ECO:0000259" key="1">
    <source>
        <dbReference type="PROSITE" id="PS50878"/>
    </source>
</evidence>
<evidence type="ECO:0000313" key="2">
    <source>
        <dbReference type="EMBL" id="PJE78122.1"/>
    </source>
</evidence>
<organism evidence="2">
    <name type="scientific">invertebrate metagenome</name>
    <dbReference type="NCBI Taxonomy" id="1711999"/>
    <lineage>
        <taxon>unclassified sequences</taxon>
        <taxon>metagenomes</taxon>
        <taxon>organismal metagenomes</taxon>
    </lineage>
</organism>
<comment type="caution">
    <text evidence="2">The sequence shown here is derived from an EMBL/GenBank/DDBJ whole genome shotgun (WGS) entry which is preliminary data.</text>
</comment>
<dbReference type="Gene3D" id="3.60.10.10">
    <property type="entry name" value="Endonuclease/exonuclease/phosphatase"/>
    <property type="match status" value="1"/>
</dbReference>
<dbReference type="PANTHER" id="PTHR36688">
    <property type="entry name" value="ENDO/EXONUCLEASE/PHOSPHATASE DOMAIN-CONTAINING PROTEIN"/>
    <property type="match status" value="1"/>
</dbReference>
<proteinExistence type="predicted"/>